<evidence type="ECO:0000313" key="2">
    <source>
        <dbReference type="Proteomes" id="UP000317648"/>
    </source>
</evidence>
<dbReference type="Proteomes" id="UP000317648">
    <property type="component" value="Chromosome"/>
</dbReference>
<sequence length="56" mass="5960">MAIRTAGRPAEFLAGGVKSALPLNPRPLRPPSSGRLPFSFRTRPVTLGGGCWLTAR</sequence>
<proteinExistence type="predicted"/>
<name>A0A518DYI4_9BACT</name>
<dbReference type="KEGG" id="lcre:Pla8534_47320"/>
<protein>
    <submittedName>
        <fullName evidence="1">Uncharacterized protein</fullName>
    </submittedName>
</protein>
<evidence type="ECO:0000313" key="1">
    <source>
        <dbReference type="EMBL" id="QDU96910.1"/>
    </source>
</evidence>
<accession>A0A518DYI4</accession>
<gene>
    <name evidence="1" type="ORF">Pla8534_47320</name>
</gene>
<reference evidence="1 2" key="1">
    <citation type="submission" date="2019-02" db="EMBL/GenBank/DDBJ databases">
        <title>Deep-cultivation of Planctomycetes and their phenomic and genomic characterization uncovers novel biology.</title>
        <authorList>
            <person name="Wiegand S."/>
            <person name="Jogler M."/>
            <person name="Boedeker C."/>
            <person name="Pinto D."/>
            <person name="Vollmers J."/>
            <person name="Rivas-Marin E."/>
            <person name="Kohn T."/>
            <person name="Peeters S.H."/>
            <person name="Heuer A."/>
            <person name="Rast P."/>
            <person name="Oberbeckmann S."/>
            <person name="Bunk B."/>
            <person name="Jeske O."/>
            <person name="Meyerdierks A."/>
            <person name="Storesund J.E."/>
            <person name="Kallscheuer N."/>
            <person name="Luecker S."/>
            <person name="Lage O.M."/>
            <person name="Pohl T."/>
            <person name="Merkel B.J."/>
            <person name="Hornburger P."/>
            <person name="Mueller R.-W."/>
            <person name="Bruemmer F."/>
            <person name="Labrenz M."/>
            <person name="Spormann A.M."/>
            <person name="Op den Camp H."/>
            <person name="Overmann J."/>
            <person name="Amann R."/>
            <person name="Jetten M.S.M."/>
            <person name="Mascher T."/>
            <person name="Medema M.H."/>
            <person name="Devos D.P."/>
            <person name="Kaster A.-K."/>
            <person name="Ovreas L."/>
            <person name="Rohde M."/>
            <person name="Galperin M.Y."/>
            <person name="Jogler C."/>
        </authorList>
    </citation>
    <scope>NUCLEOTIDE SEQUENCE [LARGE SCALE GENOMIC DNA]</scope>
    <source>
        <strain evidence="1 2">Pla85_3_4</strain>
    </source>
</reference>
<dbReference type="EMBL" id="CP036433">
    <property type="protein sequence ID" value="QDU96910.1"/>
    <property type="molecule type" value="Genomic_DNA"/>
</dbReference>
<dbReference type="AlphaFoldDB" id="A0A518DYI4"/>
<organism evidence="1 2">
    <name type="scientific">Lignipirellula cremea</name>
    <dbReference type="NCBI Taxonomy" id="2528010"/>
    <lineage>
        <taxon>Bacteria</taxon>
        <taxon>Pseudomonadati</taxon>
        <taxon>Planctomycetota</taxon>
        <taxon>Planctomycetia</taxon>
        <taxon>Pirellulales</taxon>
        <taxon>Pirellulaceae</taxon>
        <taxon>Lignipirellula</taxon>
    </lineage>
</organism>
<keyword evidence="2" id="KW-1185">Reference proteome</keyword>